<evidence type="ECO:0000256" key="1">
    <source>
        <dbReference type="ARBA" id="ARBA00005698"/>
    </source>
</evidence>
<organism evidence="3 4">
    <name type="scientific">Lacihabitans soyangensis</name>
    <dbReference type="NCBI Taxonomy" id="869394"/>
    <lineage>
        <taxon>Bacteria</taxon>
        <taxon>Pseudomonadati</taxon>
        <taxon>Bacteroidota</taxon>
        <taxon>Cytophagia</taxon>
        <taxon>Cytophagales</taxon>
        <taxon>Leadbetterellaceae</taxon>
        <taxon>Lacihabitans</taxon>
    </lineage>
</organism>
<dbReference type="PANTHER" id="PTHR33269">
    <property type="entry name" value="NADH-UBIQUINONE OXIDOREDUCTASE CHAIN 6"/>
    <property type="match status" value="1"/>
</dbReference>
<keyword evidence="2" id="KW-0874">Quinone</keyword>
<reference evidence="3 4" key="1">
    <citation type="submission" date="2018-11" db="EMBL/GenBank/DDBJ databases">
        <title>Novel bacteria species description.</title>
        <authorList>
            <person name="Han J.-H."/>
        </authorList>
    </citation>
    <scope>NUCLEOTIDE SEQUENCE [LARGE SCALE GENOMIC DNA]</scope>
    <source>
        <strain evidence="3 4">KCTC23259</strain>
    </source>
</reference>
<protein>
    <recommendedName>
        <fullName evidence="2">NADH-quinone oxidoreductase subunit J</fullName>
        <ecNumber evidence="2">7.1.1.-</ecNumber>
    </recommendedName>
</protein>
<dbReference type="RefSeq" id="WP_255039009.1">
    <property type="nucleotide sequence ID" value="NZ_RJUF01000182.1"/>
</dbReference>
<feature type="transmembrane region" description="Helical" evidence="2">
    <location>
        <begin position="147"/>
        <end position="168"/>
    </location>
</feature>
<comment type="catalytic activity">
    <reaction evidence="2">
        <text>a quinone + NADH + 5 H(+)(in) = a quinol + NAD(+) + 4 H(+)(out)</text>
        <dbReference type="Rhea" id="RHEA:57888"/>
        <dbReference type="ChEBI" id="CHEBI:15378"/>
        <dbReference type="ChEBI" id="CHEBI:24646"/>
        <dbReference type="ChEBI" id="CHEBI:57540"/>
        <dbReference type="ChEBI" id="CHEBI:57945"/>
        <dbReference type="ChEBI" id="CHEBI:132124"/>
    </reaction>
</comment>
<gene>
    <name evidence="3" type="ORF">EGI31_20475</name>
</gene>
<keyword evidence="4" id="KW-1185">Reference proteome</keyword>
<dbReference type="Proteomes" id="UP001204144">
    <property type="component" value="Unassembled WGS sequence"/>
</dbReference>
<dbReference type="AlphaFoldDB" id="A0AAE3H7B8"/>
<accession>A0AAE3H7B8</accession>
<evidence type="ECO:0000313" key="3">
    <source>
        <dbReference type="EMBL" id="MCP9765316.1"/>
    </source>
</evidence>
<keyword evidence="2" id="KW-0472">Membrane</keyword>
<evidence type="ECO:0000313" key="4">
    <source>
        <dbReference type="Proteomes" id="UP001204144"/>
    </source>
</evidence>
<comment type="similarity">
    <text evidence="1 2">Belongs to the complex I subunit 6 family.</text>
</comment>
<evidence type="ECO:0000256" key="2">
    <source>
        <dbReference type="RuleBase" id="RU004429"/>
    </source>
</evidence>
<comment type="subcellular location">
    <subcellularLocation>
        <location evidence="2">Cell membrane</location>
        <topology evidence="2">Multi-pass membrane protein</topology>
    </subcellularLocation>
</comment>
<feature type="transmembrane region" description="Helical" evidence="2">
    <location>
        <begin position="102"/>
        <end position="120"/>
    </location>
</feature>
<keyword evidence="2" id="KW-0812">Transmembrane</keyword>
<feature type="transmembrane region" description="Helical" evidence="2">
    <location>
        <begin position="37"/>
        <end position="56"/>
    </location>
</feature>
<feature type="transmembrane region" description="Helical" evidence="2">
    <location>
        <begin position="12"/>
        <end position="30"/>
    </location>
</feature>
<dbReference type="Pfam" id="PF00499">
    <property type="entry name" value="Oxidored_q3"/>
    <property type="match status" value="1"/>
</dbReference>
<dbReference type="PANTHER" id="PTHR33269:SF17">
    <property type="entry name" value="NADH-UBIQUINONE OXIDOREDUCTASE CHAIN 6"/>
    <property type="match status" value="1"/>
</dbReference>
<sequence>MEIVLRELQNGNVAFGIFCLIAVIGALYVLFSKNVLYASYGLLVSFLGVAGIFVFAGGEFVSAAQIMIYIGGILILLIFGIMLSSNKKMGKGKLNIENMDMVFSLTIAVSLSLLLSFLVLESKFSTSSFKPQQHIKNLGYNLMTDSVLVLEIIGVLLLMALIGATYIAKKDE</sequence>
<dbReference type="EMBL" id="RJUF01000182">
    <property type="protein sequence ID" value="MCP9765316.1"/>
    <property type="molecule type" value="Genomic_DNA"/>
</dbReference>
<dbReference type="GO" id="GO:0005886">
    <property type="term" value="C:plasma membrane"/>
    <property type="evidence" value="ECO:0007669"/>
    <property type="project" value="UniProtKB-SubCell"/>
</dbReference>
<dbReference type="InterPro" id="IPR042106">
    <property type="entry name" value="Nuo/plastoQ_OxRdtase_6_NuoJ"/>
</dbReference>
<keyword evidence="2" id="KW-1133">Transmembrane helix</keyword>
<comment type="function">
    <text evidence="2">NDH-1 shuttles electrons from NADH, via FMN and iron-sulfur (Fe-S) centers, to quinones in the respiratory chain. Couples the redox reaction to proton translocation (for every two electrons transferred, four hydrogen ions are translocated across the cytoplasmic membrane), and thus conserves the redox energy in a proton gradient.</text>
</comment>
<dbReference type="InterPro" id="IPR001457">
    <property type="entry name" value="NADH_UbQ/plastoQ_OxRdtase_su6"/>
</dbReference>
<feature type="transmembrane region" description="Helical" evidence="2">
    <location>
        <begin position="62"/>
        <end position="81"/>
    </location>
</feature>
<dbReference type="GO" id="GO:0008137">
    <property type="term" value="F:NADH dehydrogenase (ubiquinone) activity"/>
    <property type="evidence" value="ECO:0007669"/>
    <property type="project" value="UniProtKB-UniRule"/>
</dbReference>
<dbReference type="GO" id="GO:0048038">
    <property type="term" value="F:quinone binding"/>
    <property type="evidence" value="ECO:0007669"/>
    <property type="project" value="UniProtKB-UniRule"/>
</dbReference>
<proteinExistence type="inferred from homology"/>
<comment type="caution">
    <text evidence="3">The sequence shown here is derived from an EMBL/GenBank/DDBJ whole genome shotgun (WGS) entry which is preliminary data.</text>
</comment>
<dbReference type="EC" id="7.1.1.-" evidence="2"/>
<keyword evidence="2" id="KW-1003">Cell membrane</keyword>
<keyword evidence="2" id="KW-0520">NAD</keyword>
<dbReference type="Gene3D" id="1.20.120.1200">
    <property type="entry name" value="NADH-ubiquinone/plastoquinone oxidoreductase chain 6, subunit NuoJ"/>
    <property type="match status" value="1"/>
</dbReference>
<name>A0AAE3H7B8_9BACT</name>